<dbReference type="Pfam" id="PF01790">
    <property type="entry name" value="LGT"/>
    <property type="match status" value="1"/>
</dbReference>
<feature type="transmembrane region" description="Helical" evidence="7">
    <location>
        <begin position="213"/>
        <end position="230"/>
    </location>
</feature>
<comment type="subcellular location">
    <subcellularLocation>
        <location evidence="7">Cell membrane</location>
        <topology evidence="7">Multi-pass membrane protein</topology>
    </subcellularLocation>
</comment>
<feature type="transmembrane region" description="Helical" evidence="7">
    <location>
        <begin position="116"/>
        <end position="137"/>
    </location>
</feature>
<comment type="catalytic activity">
    <reaction evidence="7">
        <text>L-cysteinyl-[prolipoprotein] + a 1,2-diacyl-sn-glycero-3-phospho-(1'-sn-glycerol) = an S-1,2-diacyl-sn-glyceryl-L-cysteinyl-[prolipoprotein] + sn-glycerol 1-phosphate + H(+)</text>
        <dbReference type="Rhea" id="RHEA:56712"/>
        <dbReference type="Rhea" id="RHEA-COMP:14679"/>
        <dbReference type="Rhea" id="RHEA-COMP:14680"/>
        <dbReference type="ChEBI" id="CHEBI:15378"/>
        <dbReference type="ChEBI" id="CHEBI:29950"/>
        <dbReference type="ChEBI" id="CHEBI:57685"/>
        <dbReference type="ChEBI" id="CHEBI:64716"/>
        <dbReference type="ChEBI" id="CHEBI:140658"/>
        <dbReference type="EC" id="2.5.1.145"/>
    </reaction>
</comment>
<evidence type="ECO:0000313" key="8">
    <source>
        <dbReference type="EMBL" id="GAA2730155.1"/>
    </source>
</evidence>
<reference evidence="9" key="1">
    <citation type="journal article" date="2019" name="Int. J. Syst. Evol. Microbiol.">
        <title>The Global Catalogue of Microorganisms (GCM) 10K type strain sequencing project: providing services to taxonomists for standard genome sequencing and annotation.</title>
        <authorList>
            <consortium name="The Broad Institute Genomics Platform"/>
            <consortium name="The Broad Institute Genome Sequencing Center for Infectious Disease"/>
            <person name="Wu L."/>
            <person name="Ma J."/>
        </authorList>
    </citation>
    <scope>NUCLEOTIDE SEQUENCE [LARGE SCALE GENOMIC DNA]</scope>
    <source>
        <strain evidence="9">JCM 16378</strain>
    </source>
</reference>
<gene>
    <name evidence="7 8" type="primary">lgt</name>
    <name evidence="8" type="ORF">GCM10009867_00960</name>
</gene>
<dbReference type="Proteomes" id="UP001501326">
    <property type="component" value="Unassembled WGS sequence"/>
</dbReference>
<dbReference type="EMBL" id="BAAARN010000001">
    <property type="protein sequence ID" value="GAA2730155.1"/>
    <property type="molecule type" value="Genomic_DNA"/>
</dbReference>
<feature type="transmembrane region" description="Helical" evidence="7">
    <location>
        <begin position="144"/>
        <end position="162"/>
    </location>
</feature>
<evidence type="ECO:0000256" key="3">
    <source>
        <dbReference type="ARBA" id="ARBA00022679"/>
    </source>
</evidence>
<keyword evidence="5 7" id="KW-1133">Transmembrane helix</keyword>
<accession>A0ABP6GVJ7</accession>
<evidence type="ECO:0000256" key="6">
    <source>
        <dbReference type="ARBA" id="ARBA00023136"/>
    </source>
</evidence>
<comment type="caution">
    <text evidence="8">The sequence shown here is derived from an EMBL/GenBank/DDBJ whole genome shotgun (WGS) entry which is preliminary data.</text>
</comment>
<protein>
    <recommendedName>
        <fullName evidence="7">Phosphatidylglycerol--prolipoprotein diacylglyceryl transferase</fullName>
        <ecNumber evidence="7">2.5.1.145</ecNumber>
    </recommendedName>
</protein>
<keyword evidence="4 7" id="KW-0812">Transmembrane</keyword>
<evidence type="ECO:0000256" key="7">
    <source>
        <dbReference type="HAMAP-Rule" id="MF_01147"/>
    </source>
</evidence>
<dbReference type="NCBIfam" id="TIGR00544">
    <property type="entry name" value="lgt"/>
    <property type="match status" value="1"/>
</dbReference>
<dbReference type="PANTHER" id="PTHR30589:SF0">
    <property type="entry name" value="PHOSPHATIDYLGLYCEROL--PROLIPOPROTEIN DIACYLGLYCERYL TRANSFERASE"/>
    <property type="match status" value="1"/>
</dbReference>
<dbReference type="HAMAP" id="MF_01147">
    <property type="entry name" value="Lgt"/>
    <property type="match status" value="1"/>
</dbReference>
<feature type="transmembrane region" description="Helical" evidence="7">
    <location>
        <begin position="78"/>
        <end position="96"/>
    </location>
</feature>
<keyword evidence="3 7" id="KW-0808">Transferase</keyword>
<evidence type="ECO:0000256" key="5">
    <source>
        <dbReference type="ARBA" id="ARBA00022989"/>
    </source>
</evidence>
<comment type="function">
    <text evidence="7">Catalyzes the transfer of the diacylglyceryl group from phosphatidylglycerol to the sulfhydryl group of the N-terminal cysteine of a prolipoprotein, the first step in the formation of mature lipoproteins.</text>
</comment>
<evidence type="ECO:0000256" key="4">
    <source>
        <dbReference type="ARBA" id="ARBA00022692"/>
    </source>
</evidence>
<dbReference type="GO" id="GO:0016740">
    <property type="term" value="F:transferase activity"/>
    <property type="evidence" value="ECO:0007669"/>
    <property type="project" value="UniProtKB-KW"/>
</dbReference>
<evidence type="ECO:0000256" key="2">
    <source>
        <dbReference type="ARBA" id="ARBA00022475"/>
    </source>
</evidence>
<keyword evidence="9" id="KW-1185">Reference proteome</keyword>
<sequence>MSAATLLSLPTSAAGLSAQLPAQIPASIPSPTSGVWHLGPFPVRAYALCILTGIVAAVWITGRRLVDRGHAAEKSIDIAAWAVPFGIVGGRVYHVITTPQPYFGEGGHPLKAFAIWEGGLGIWGAIALGAVGAWLGARRHGVSFLDYVDAAAPGVAVAQALGRWGNWFNNELYGRETDVPWGLTIHQWDNGAGRAVRDAAGDPVVLGTFHPTFLYESLWCLLLALVLVLVDRRRALRKGQLFGLYVVGYPLGRVVFELMRSDEANRIFGVRVNVWTSILVFALGLYLVWAGRRREVAVPARSASHHTE</sequence>
<dbReference type="InterPro" id="IPR001640">
    <property type="entry name" value="Lgt"/>
</dbReference>
<name>A0ABP6GVJ7_9MICO</name>
<evidence type="ECO:0000313" key="9">
    <source>
        <dbReference type="Proteomes" id="UP001501326"/>
    </source>
</evidence>
<keyword evidence="2 7" id="KW-1003">Cell membrane</keyword>
<evidence type="ECO:0000256" key="1">
    <source>
        <dbReference type="ARBA" id="ARBA00007150"/>
    </source>
</evidence>
<comment type="similarity">
    <text evidence="1 7">Belongs to the Lgt family.</text>
</comment>
<dbReference type="PROSITE" id="PS01311">
    <property type="entry name" value="LGT"/>
    <property type="match status" value="1"/>
</dbReference>
<organism evidence="8 9">
    <name type="scientific">Pedococcus aerophilus</name>
    <dbReference type="NCBI Taxonomy" id="436356"/>
    <lineage>
        <taxon>Bacteria</taxon>
        <taxon>Bacillati</taxon>
        <taxon>Actinomycetota</taxon>
        <taxon>Actinomycetes</taxon>
        <taxon>Micrococcales</taxon>
        <taxon>Intrasporangiaceae</taxon>
        <taxon>Pedococcus</taxon>
    </lineage>
</organism>
<feature type="transmembrane region" description="Helical" evidence="7">
    <location>
        <begin position="45"/>
        <end position="66"/>
    </location>
</feature>
<keyword evidence="6 7" id="KW-0472">Membrane</keyword>
<dbReference type="EC" id="2.5.1.145" evidence="7"/>
<proteinExistence type="inferred from homology"/>
<feature type="binding site" evidence="7">
    <location>
        <position position="163"/>
    </location>
    <ligand>
        <name>a 1,2-diacyl-sn-glycero-3-phospho-(1'-sn-glycerol)</name>
        <dbReference type="ChEBI" id="CHEBI:64716"/>
    </ligand>
</feature>
<dbReference type="PANTHER" id="PTHR30589">
    <property type="entry name" value="PROLIPOPROTEIN DIACYLGLYCERYL TRANSFERASE"/>
    <property type="match status" value="1"/>
</dbReference>
<feature type="transmembrane region" description="Helical" evidence="7">
    <location>
        <begin position="272"/>
        <end position="291"/>
    </location>
</feature>
<comment type="pathway">
    <text evidence="7">Protein modification; lipoprotein biosynthesis (diacylglyceryl transfer).</text>
</comment>